<keyword evidence="8" id="KW-0456">Lyase</keyword>
<dbReference type="Proteomes" id="UP000038045">
    <property type="component" value="Unplaced"/>
</dbReference>
<dbReference type="WBParaSite" id="PTRK_0001689300.1">
    <property type="protein sequence ID" value="PTRK_0001689300.1"/>
    <property type="gene ID" value="PTRK_0001689300"/>
</dbReference>
<evidence type="ECO:0000256" key="2">
    <source>
        <dbReference type="ARBA" id="ARBA00005189"/>
    </source>
</evidence>
<evidence type="ECO:0000256" key="10">
    <source>
        <dbReference type="ARBA" id="ARBA00023317"/>
    </source>
</evidence>
<evidence type="ECO:0000313" key="14">
    <source>
        <dbReference type="Proteomes" id="UP000038045"/>
    </source>
</evidence>
<keyword evidence="13" id="KW-1133">Transmembrane helix</keyword>
<reference evidence="15" key="1">
    <citation type="submission" date="2017-02" db="UniProtKB">
        <authorList>
            <consortium name="WormBaseParasite"/>
        </authorList>
    </citation>
    <scope>IDENTIFICATION</scope>
</reference>
<dbReference type="GO" id="GO:0004609">
    <property type="term" value="F:phosphatidylserine decarboxylase activity"/>
    <property type="evidence" value="ECO:0007669"/>
    <property type="project" value="UniProtKB-EC"/>
</dbReference>
<evidence type="ECO:0000313" key="15">
    <source>
        <dbReference type="WBParaSite" id="PTRK_0001689300.1"/>
    </source>
</evidence>
<dbReference type="InterPro" id="IPR003817">
    <property type="entry name" value="PS_Dcarbxylase"/>
</dbReference>
<proteinExistence type="predicted"/>
<keyword evidence="10" id="KW-0670">Pyruvate</keyword>
<dbReference type="Pfam" id="PF02666">
    <property type="entry name" value="PS_Dcarbxylase"/>
    <property type="match status" value="1"/>
</dbReference>
<protein>
    <recommendedName>
        <fullName evidence="3">phosphatidylserine decarboxylase</fullName>
        <ecNumber evidence="3">4.1.1.65</ecNumber>
    </recommendedName>
</protein>
<keyword evidence="13" id="KW-0812">Transmembrane</keyword>
<evidence type="ECO:0000256" key="8">
    <source>
        <dbReference type="ARBA" id="ARBA00023239"/>
    </source>
</evidence>
<evidence type="ECO:0000256" key="3">
    <source>
        <dbReference type="ARBA" id="ARBA00012243"/>
    </source>
</evidence>
<keyword evidence="14" id="KW-1185">Reference proteome</keyword>
<keyword evidence="9" id="KW-1208">Phospholipid metabolism</keyword>
<keyword evidence="4" id="KW-0444">Lipid biosynthesis</keyword>
<dbReference type="AlphaFoldDB" id="A0A0N5A5A9"/>
<keyword evidence="7" id="KW-0594">Phospholipid biosynthesis</keyword>
<name>A0A0N5A5A9_PARTI</name>
<organism evidence="14 15">
    <name type="scientific">Parastrongyloides trichosuri</name>
    <name type="common">Possum-specific nematode worm</name>
    <dbReference type="NCBI Taxonomy" id="131310"/>
    <lineage>
        <taxon>Eukaryota</taxon>
        <taxon>Metazoa</taxon>
        <taxon>Ecdysozoa</taxon>
        <taxon>Nematoda</taxon>
        <taxon>Chromadorea</taxon>
        <taxon>Rhabditida</taxon>
        <taxon>Tylenchina</taxon>
        <taxon>Panagrolaimomorpha</taxon>
        <taxon>Strongyloidoidea</taxon>
        <taxon>Strongyloididae</taxon>
        <taxon>Parastrongyloides</taxon>
    </lineage>
</organism>
<dbReference type="STRING" id="131310.A0A0N5A5A9"/>
<comment type="pathway">
    <text evidence="2">Lipid metabolism.</text>
</comment>
<evidence type="ECO:0000256" key="7">
    <source>
        <dbReference type="ARBA" id="ARBA00023209"/>
    </source>
</evidence>
<evidence type="ECO:0000256" key="6">
    <source>
        <dbReference type="ARBA" id="ARBA00023098"/>
    </source>
</evidence>
<evidence type="ECO:0000256" key="5">
    <source>
        <dbReference type="ARBA" id="ARBA00022793"/>
    </source>
</evidence>
<evidence type="ECO:0000256" key="11">
    <source>
        <dbReference type="ARBA" id="ARBA00024326"/>
    </source>
</evidence>
<dbReference type="GO" id="GO:0006646">
    <property type="term" value="P:phosphatidylethanolamine biosynthetic process"/>
    <property type="evidence" value="ECO:0007669"/>
    <property type="project" value="UniProtKB-UniPathway"/>
</dbReference>
<keyword evidence="5" id="KW-0210">Decarboxylase</keyword>
<evidence type="ECO:0000256" key="13">
    <source>
        <dbReference type="SAM" id="Phobius"/>
    </source>
</evidence>
<feature type="transmembrane region" description="Helical" evidence="13">
    <location>
        <begin position="63"/>
        <end position="81"/>
    </location>
</feature>
<dbReference type="EC" id="4.1.1.65" evidence="3"/>
<comment type="cofactor">
    <cofactor evidence="1">
        <name>pyruvate</name>
        <dbReference type="ChEBI" id="CHEBI:15361"/>
    </cofactor>
</comment>
<evidence type="ECO:0000256" key="1">
    <source>
        <dbReference type="ARBA" id="ARBA00001928"/>
    </source>
</evidence>
<evidence type="ECO:0000256" key="4">
    <source>
        <dbReference type="ARBA" id="ARBA00022516"/>
    </source>
</evidence>
<dbReference type="PANTHER" id="PTHR10067:SF6">
    <property type="entry name" value="PHOSPHATIDYLSERINE DECARBOXYLASE PROENZYME, MITOCHONDRIAL"/>
    <property type="match status" value="1"/>
</dbReference>
<dbReference type="NCBIfam" id="TIGR00163">
    <property type="entry name" value="PS_decarb"/>
    <property type="match status" value="1"/>
</dbReference>
<sequence length="371" mass="42222">MLSFGLRRLLNLNLNRKTILNNTNLITHHRGGLVQGDNQLRSLSSIDVDSQQPRKRKLKVGRYIFLGAIISGTLGVCYSFFTADQREIKDRKHYYSNWKIRLYSSLPWNFLSMAFGSLSRIELPKYLRSPVIGLYASLCGCRMDEAVEEDFKSYPSLSAFFNRSLKESLRPISKCTLVSPADGRVLCFGEITNGKVEYVKSHDYDITDFLGPINVDSNDKTKLYQIVIYLAPGDYHAFHSPTDWNCSEQIWHPGHLLSVNPSVLSWIPHLFCMNERVVMSGNWKHGYFSMSAVAATNVGDINLQGFDEKRLKNKDREHVPWNKKYHAGDKVGEFRLGSTIVLVFEAPADVKFAINAGDKLNYGQSLFITNF</sequence>
<dbReference type="InterPro" id="IPR033177">
    <property type="entry name" value="PSD-B"/>
</dbReference>
<comment type="function">
    <text evidence="12">Catalyzes the formation of phosphatidylethanolamine (PtdEtn) from phosphatidylserine (PtdSer). Plays a central role in phospholipid metabolism and in the interorganelle trafficking of phosphatidylserine. May be involved in lipid droplet biogenesis at the endoplasmic reticulum membrane.</text>
</comment>
<keyword evidence="13" id="KW-0472">Membrane</keyword>
<comment type="pathway">
    <text evidence="11">Phospholipid metabolism; phosphatidylethanolamine biosynthesis.</text>
</comment>
<dbReference type="UniPathway" id="UPA00558"/>
<evidence type="ECO:0000256" key="9">
    <source>
        <dbReference type="ARBA" id="ARBA00023264"/>
    </source>
</evidence>
<accession>A0A0N5A5A9</accession>
<dbReference type="GO" id="GO:0005739">
    <property type="term" value="C:mitochondrion"/>
    <property type="evidence" value="ECO:0007669"/>
    <property type="project" value="TreeGrafter"/>
</dbReference>
<dbReference type="PANTHER" id="PTHR10067">
    <property type="entry name" value="PHOSPHATIDYLSERINE DECARBOXYLASE"/>
    <property type="match status" value="1"/>
</dbReference>
<keyword evidence="6" id="KW-0443">Lipid metabolism</keyword>
<evidence type="ECO:0000256" key="12">
    <source>
        <dbReference type="ARBA" id="ARBA00045136"/>
    </source>
</evidence>